<dbReference type="PANTHER" id="PTHR12131:SF1">
    <property type="entry name" value="ATP-DEPENDENT RNA HELICASE SUPV3L1, MITOCHONDRIAL-RELATED"/>
    <property type="match status" value="1"/>
</dbReference>
<dbReference type="InterPro" id="IPR027417">
    <property type="entry name" value="P-loop_NTPase"/>
</dbReference>
<dbReference type="Pfam" id="PF26090">
    <property type="entry name" value="SH3_HelY"/>
    <property type="match status" value="1"/>
</dbReference>
<evidence type="ECO:0000256" key="5">
    <source>
        <dbReference type="SAM" id="MobiDB-lite"/>
    </source>
</evidence>
<proteinExistence type="predicted"/>
<comment type="caution">
    <text evidence="8">The sequence shown here is derived from an EMBL/GenBank/DDBJ whole genome shotgun (WGS) entry which is preliminary data.</text>
</comment>
<dbReference type="SMART" id="SM01142">
    <property type="entry name" value="DSHCT"/>
    <property type="match status" value="1"/>
</dbReference>
<dbReference type="CDD" id="cd18795">
    <property type="entry name" value="SF2_C_Ski2"/>
    <property type="match status" value="1"/>
</dbReference>
<dbReference type="InterPro" id="IPR058621">
    <property type="entry name" value="SH3_HelY"/>
</dbReference>
<evidence type="ECO:0000259" key="7">
    <source>
        <dbReference type="PROSITE" id="PS51194"/>
    </source>
</evidence>
<protein>
    <submittedName>
        <fullName evidence="8">DEAD/DEAH box helicase</fullName>
    </submittedName>
</protein>
<keyword evidence="9" id="KW-1185">Reference proteome</keyword>
<keyword evidence="1" id="KW-0547">Nucleotide-binding</keyword>
<feature type="region of interest" description="Disordered" evidence="5">
    <location>
        <begin position="257"/>
        <end position="279"/>
    </location>
</feature>
<reference evidence="8 9" key="1">
    <citation type="submission" date="2020-06" db="EMBL/GenBank/DDBJ databases">
        <title>Actinokineospora xiongansis sp. nov., isolated from soil of Baiyangdian.</title>
        <authorList>
            <person name="Zhang X."/>
        </authorList>
    </citation>
    <scope>NUCLEOTIDE SEQUENCE [LARGE SCALE GENOMIC DNA]</scope>
    <source>
        <strain evidence="8 9">HBU206404</strain>
    </source>
</reference>
<dbReference type="InterPro" id="IPR012961">
    <property type="entry name" value="Ski2/MTR4_C"/>
</dbReference>
<evidence type="ECO:0000256" key="4">
    <source>
        <dbReference type="ARBA" id="ARBA00022840"/>
    </source>
</evidence>
<dbReference type="InterPro" id="IPR001650">
    <property type="entry name" value="Helicase_C-like"/>
</dbReference>
<evidence type="ECO:0000313" key="9">
    <source>
        <dbReference type="Proteomes" id="UP000734823"/>
    </source>
</evidence>
<evidence type="ECO:0000256" key="1">
    <source>
        <dbReference type="ARBA" id="ARBA00022741"/>
    </source>
</evidence>
<sequence length="925" mass="101481">MSASSSRTPAEAFAASRRRARSPKLAEFAAELSFELDPFQTDACAALEEGHGVLLCAPTGAGKTVVGEFAVHLALSEGRKCFYTTPIKALSNQKFADLTARYGPKSVGLLTGDTSVNGNAPVVVMTTEVLRNMLYARSGALEGLGYVVMDEVHYLADRFRGAVWEEVILHLPEWVNLVSLSATVSNAEEFGEWLVAVRGDTAVVVDEHRPVPLWQHMLVGNRMLDLFAGTEPSGVELRINPELVRRADEIGRFHTPWRGPRARGGRGSGGNGGPRFKPPSRVEVVERLDSQGLLPAIVFVFSRAGCEAAVSQCVRSGLRLNSEDEIAEVRRIVDSKTRDLPDADLTVLGFWEWKEALERGFAGHHAGMLPAFKETVEELFLRGLVKAVFATETLALGINMPARTVVLEKLVKYNGEAHVELTPGEYTQLTGRAGRRGIDIEGHAVVVWQPGLDPKQVAGLASTRTYPLKSSFRPGYNMAVNLVDRMGAVQAREILEQSFAQFQADRSVVGLSRRVERNRDALAGYAASMTCHLGDFTQYAALRKQISDREKALSRQNSAARRNEAAHSLEQLRKGDVIAVPAGRRSGLAIVIDPGLDSMGEPRPLVVTEDRWAGRLSVSDFPNPVTVLGRVRLPKQVDVRSPRSRRDLASTLRAAGIELPPRARRRTGVDDDADLAAARRALRAHPCHGCDDRENHARWAERYQRLLSETEQVERKVAATTHSLARAFDRIRGLLVDRGYLAPGTGEKQGEQVVTEHGKRLARLYSESDLLAAECLRHGVWDRLNPAELAAVVSSLVFEARRDGPIEARVPGGAVEDALKATAQLWAELEGDERHHRLEKTRQPDPGFAWTVYRWVRGESLEKVITAADSAGQELSAGDFVRWCRQVIDLLDQVRDVMGEGDPVGATAREAVKAIRRGVVALATV</sequence>
<accession>A0ABR7LE14</accession>
<organism evidence="8 9">
    <name type="scientific">Actinokineospora xionganensis</name>
    <dbReference type="NCBI Taxonomy" id="2684470"/>
    <lineage>
        <taxon>Bacteria</taxon>
        <taxon>Bacillati</taxon>
        <taxon>Actinomycetota</taxon>
        <taxon>Actinomycetes</taxon>
        <taxon>Pseudonocardiales</taxon>
        <taxon>Pseudonocardiaceae</taxon>
        <taxon>Actinokineospora</taxon>
    </lineage>
</organism>
<dbReference type="InterPro" id="IPR050699">
    <property type="entry name" value="RNA-DNA_Helicase"/>
</dbReference>
<dbReference type="PANTHER" id="PTHR12131">
    <property type="entry name" value="ATP-DEPENDENT RNA AND DNA HELICASE"/>
    <property type="match status" value="1"/>
</dbReference>
<dbReference type="Gene3D" id="3.40.50.300">
    <property type="entry name" value="P-loop containing nucleotide triphosphate hydrolases"/>
    <property type="match status" value="2"/>
</dbReference>
<dbReference type="Proteomes" id="UP000734823">
    <property type="component" value="Unassembled WGS sequence"/>
</dbReference>
<feature type="domain" description="Helicase C-terminal" evidence="7">
    <location>
        <begin position="321"/>
        <end position="484"/>
    </location>
</feature>
<dbReference type="GO" id="GO:0004386">
    <property type="term" value="F:helicase activity"/>
    <property type="evidence" value="ECO:0007669"/>
    <property type="project" value="UniProtKB-KW"/>
</dbReference>
<gene>
    <name evidence="8" type="ORF">GPZ80_26095</name>
</gene>
<dbReference type="RefSeq" id="WP_187223732.1">
    <property type="nucleotide sequence ID" value="NZ_JABVED010000018.1"/>
</dbReference>
<evidence type="ECO:0000256" key="3">
    <source>
        <dbReference type="ARBA" id="ARBA00022806"/>
    </source>
</evidence>
<dbReference type="SMART" id="SM00490">
    <property type="entry name" value="HELICc"/>
    <property type="match status" value="1"/>
</dbReference>
<dbReference type="InterPro" id="IPR014001">
    <property type="entry name" value="Helicase_ATP-bd"/>
</dbReference>
<dbReference type="Pfam" id="PF00270">
    <property type="entry name" value="DEAD"/>
    <property type="match status" value="1"/>
</dbReference>
<feature type="domain" description="Helicase ATP-binding" evidence="6">
    <location>
        <begin position="44"/>
        <end position="202"/>
    </location>
</feature>
<keyword evidence="3 8" id="KW-0347">Helicase</keyword>
<dbReference type="SMART" id="SM00487">
    <property type="entry name" value="DEXDc"/>
    <property type="match status" value="1"/>
</dbReference>
<dbReference type="Pfam" id="PF08148">
    <property type="entry name" value="DSHCT"/>
    <property type="match status" value="1"/>
</dbReference>
<evidence type="ECO:0000256" key="2">
    <source>
        <dbReference type="ARBA" id="ARBA00022801"/>
    </source>
</evidence>
<dbReference type="InterPro" id="IPR011545">
    <property type="entry name" value="DEAD/DEAH_box_helicase_dom"/>
</dbReference>
<dbReference type="PROSITE" id="PS51194">
    <property type="entry name" value="HELICASE_CTER"/>
    <property type="match status" value="1"/>
</dbReference>
<name>A0ABR7LE14_9PSEU</name>
<evidence type="ECO:0000313" key="8">
    <source>
        <dbReference type="EMBL" id="MBC6450636.1"/>
    </source>
</evidence>
<keyword evidence="4" id="KW-0067">ATP-binding</keyword>
<dbReference type="PROSITE" id="PS51192">
    <property type="entry name" value="HELICASE_ATP_BIND_1"/>
    <property type="match status" value="1"/>
</dbReference>
<keyword evidence="2" id="KW-0378">Hydrolase</keyword>
<evidence type="ECO:0000259" key="6">
    <source>
        <dbReference type="PROSITE" id="PS51192"/>
    </source>
</evidence>
<dbReference type="Gene3D" id="1.10.3380.30">
    <property type="match status" value="1"/>
</dbReference>
<dbReference type="SUPFAM" id="SSF52540">
    <property type="entry name" value="P-loop containing nucleoside triphosphate hydrolases"/>
    <property type="match status" value="1"/>
</dbReference>
<dbReference type="Pfam" id="PF00271">
    <property type="entry name" value="Helicase_C"/>
    <property type="match status" value="1"/>
</dbReference>
<dbReference type="EMBL" id="JABVED010000018">
    <property type="protein sequence ID" value="MBC6450636.1"/>
    <property type="molecule type" value="Genomic_DNA"/>
</dbReference>